<dbReference type="AlphaFoldDB" id="A0A210PIQ9"/>
<evidence type="ECO:0000256" key="2">
    <source>
        <dbReference type="ARBA" id="ARBA00022900"/>
    </source>
</evidence>
<keyword evidence="3" id="KW-1015">Disulfide bond</keyword>
<dbReference type="SMART" id="SM00280">
    <property type="entry name" value="KAZAL"/>
    <property type="match status" value="2"/>
</dbReference>
<dbReference type="GO" id="GO:0005576">
    <property type="term" value="C:extracellular region"/>
    <property type="evidence" value="ECO:0007669"/>
    <property type="project" value="TreeGrafter"/>
</dbReference>
<feature type="domain" description="Kazal-like" evidence="5">
    <location>
        <begin position="23"/>
        <end position="79"/>
    </location>
</feature>
<dbReference type="PANTHER" id="PTHR10913:SF45">
    <property type="entry name" value="FOLLISTATIN, ISOFORM A-RELATED"/>
    <property type="match status" value="1"/>
</dbReference>
<dbReference type="GO" id="GO:0030154">
    <property type="term" value="P:cell differentiation"/>
    <property type="evidence" value="ECO:0007669"/>
    <property type="project" value="TreeGrafter"/>
</dbReference>
<feature type="domain" description="Kazal-like" evidence="5">
    <location>
        <begin position="121"/>
        <end position="176"/>
    </location>
</feature>
<dbReference type="SUPFAM" id="SSF100895">
    <property type="entry name" value="Kazal-type serine protease inhibitors"/>
    <property type="match status" value="2"/>
</dbReference>
<feature type="signal peptide" evidence="4">
    <location>
        <begin position="1"/>
        <end position="18"/>
    </location>
</feature>
<evidence type="ECO:0000313" key="7">
    <source>
        <dbReference type="Proteomes" id="UP000242188"/>
    </source>
</evidence>
<accession>A0A210PIQ9</accession>
<proteinExistence type="predicted"/>
<dbReference type="PROSITE" id="PS51465">
    <property type="entry name" value="KAZAL_2"/>
    <property type="match status" value="2"/>
</dbReference>
<organism evidence="6 7">
    <name type="scientific">Mizuhopecten yessoensis</name>
    <name type="common">Japanese scallop</name>
    <name type="synonym">Patinopecten yessoensis</name>
    <dbReference type="NCBI Taxonomy" id="6573"/>
    <lineage>
        <taxon>Eukaryota</taxon>
        <taxon>Metazoa</taxon>
        <taxon>Spiralia</taxon>
        <taxon>Lophotrochozoa</taxon>
        <taxon>Mollusca</taxon>
        <taxon>Bivalvia</taxon>
        <taxon>Autobranchia</taxon>
        <taxon>Pteriomorphia</taxon>
        <taxon>Pectinida</taxon>
        <taxon>Pectinoidea</taxon>
        <taxon>Pectinidae</taxon>
        <taxon>Mizuhopecten</taxon>
    </lineage>
</organism>
<sequence>MTFIKLVAVVACIAACSAQSSNWFDSISCRYIEARDCYKYGDSPECGTDGVTYRNRCDFSKAHCDNRDLHVYAYTSCANVTLPGGSPSTVAPVTVTPGGNGGVVTSMPAVTSPPFLSGSEAVLDFICLEISHEKCGTESEPICGSDFRTYDNACEYQKAKCTHRELHVLTYHNCPTGTM</sequence>
<gene>
    <name evidence="6" type="ORF">KP79_PYT16166</name>
</gene>
<keyword evidence="1" id="KW-0646">Protease inhibitor</keyword>
<dbReference type="InterPro" id="IPR036058">
    <property type="entry name" value="Kazal_dom_sf"/>
</dbReference>
<evidence type="ECO:0000256" key="1">
    <source>
        <dbReference type="ARBA" id="ARBA00022690"/>
    </source>
</evidence>
<dbReference type="Proteomes" id="UP000242188">
    <property type="component" value="Unassembled WGS sequence"/>
</dbReference>
<name>A0A210PIQ9_MIZYE</name>
<protein>
    <recommendedName>
        <fullName evidence="5">Kazal-like domain-containing protein</fullName>
    </recommendedName>
</protein>
<feature type="chain" id="PRO_5012397221" description="Kazal-like domain-containing protein" evidence="4">
    <location>
        <begin position="19"/>
        <end position="179"/>
    </location>
</feature>
<dbReference type="EMBL" id="NEDP02076630">
    <property type="protein sequence ID" value="OWF36377.1"/>
    <property type="molecule type" value="Genomic_DNA"/>
</dbReference>
<evidence type="ECO:0000256" key="4">
    <source>
        <dbReference type="SAM" id="SignalP"/>
    </source>
</evidence>
<reference evidence="6 7" key="1">
    <citation type="journal article" date="2017" name="Nat. Ecol. Evol.">
        <title>Scallop genome provides insights into evolution of bilaterian karyotype and development.</title>
        <authorList>
            <person name="Wang S."/>
            <person name="Zhang J."/>
            <person name="Jiao W."/>
            <person name="Li J."/>
            <person name="Xun X."/>
            <person name="Sun Y."/>
            <person name="Guo X."/>
            <person name="Huan P."/>
            <person name="Dong B."/>
            <person name="Zhang L."/>
            <person name="Hu X."/>
            <person name="Sun X."/>
            <person name="Wang J."/>
            <person name="Zhao C."/>
            <person name="Wang Y."/>
            <person name="Wang D."/>
            <person name="Huang X."/>
            <person name="Wang R."/>
            <person name="Lv J."/>
            <person name="Li Y."/>
            <person name="Zhang Z."/>
            <person name="Liu B."/>
            <person name="Lu W."/>
            <person name="Hui Y."/>
            <person name="Liang J."/>
            <person name="Zhou Z."/>
            <person name="Hou R."/>
            <person name="Li X."/>
            <person name="Liu Y."/>
            <person name="Li H."/>
            <person name="Ning X."/>
            <person name="Lin Y."/>
            <person name="Zhao L."/>
            <person name="Xing Q."/>
            <person name="Dou J."/>
            <person name="Li Y."/>
            <person name="Mao J."/>
            <person name="Guo H."/>
            <person name="Dou H."/>
            <person name="Li T."/>
            <person name="Mu C."/>
            <person name="Jiang W."/>
            <person name="Fu Q."/>
            <person name="Fu X."/>
            <person name="Miao Y."/>
            <person name="Liu J."/>
            <person name="Yu Q."/>
            <person name="Li R."/>
            <person name="Liao H."/>
            <person name="Li X."/>
            <person name="Kong Y."/>
            <person name="Jiang Z."/>
            <person name="Chourrout D."/>
            <person name="Li R."/>
            <person name="Bao Z."/>
        </authorList>
    </citation>
    <scope>NUCLEOTIDE SEQUENCE [LARGE SCALE GENOMIC DNA]</scope>
    <source>
        <strain evidence="6 7">PY_sf001</strain>
    </source>
</reference>
<comment type="caution">
    <text evidence="6">The sequence shown here is derived from an EMBL/GenBank/DDBJ whole genome shotgun (WGS) entry which is preliminary data.</text>
</comment>
<dbReference type="GO" id="GO:0004867">
    <property type="term" value="F:serine-type endopeptidase inhibitor activity"/>
    <property type="evidence" value="ECO:0007669"/>
    <property type="project" value="UniProtKB-KW"/>
</dbReference>
<keyword evidence="4" id="KW-0732">Signal</keyword>
<keyword evidence="7" id="KW-1185">Reference proteome</keyword>
<dbReference type="InterPro" id="IPR002350">
    <property type="entry name" value="Kazal_dom"/>
</dbReference>
<evidence type="ECO:0000259" key="5">
    <source>
        <dbReference type="PROSITE" id="PS51465"/>
    </source>
</evidence>
<keyword evidence="2" id="KW-0722">Serine protease inhibitor</keyword>
<evidence type="ECO:0000313" key="6">
    <source>
        <dbReference type="EMBL" id="OWF36377.1"/>
    </source>
</evidence>
<evidence type="ECO:0000256" key="3">
    <source>
        <dbReference type="ARBA" id="ARBA00023157"/>
    </source>
</evidence>
<dbReference type="OrthoDB" id="126772at2759"/>
<dbReference type="PANTHER" id="PTHR10913">
    <property type="entry name" value="FOLLISTATIN-RELATED"/>
    <property type="match status" value="1"/>
</dbReference>
<dbReference type="Gene3D" id="3.30.60.30">
    <property type="match status" value="2"/>
</dbReference>
<dbReference type="CDD" id="cd00104">
    <property type="entry name" value="KAZAL_FS"/>
    <property type="match status" value="2"/>
</dbReference>
<dbReference type="Pfam" id="PF07648">
    <property type="entry name" value="Kazal_2"/>
    <property type="match status" value="2"/>
</dbReference>
<dbReference type="InterPro" id="IPR050653">
    <property type="entry name" value="Prot_Inhib_GrowthFact_Antg"/>
</dbReference>